<accession>A0ABN2SE33</accession>
<organism evidence="1 2">
    <name type="scientific">Terrabacter lapilli</name>
    <dbReference type="NCBI Taxonomy" id="436231"/>
    <lineage>
        <taxon>Bacteria</taxon>
        <taxon>Bacillati</taxon>
        <taxon>Actinomycetota</taxon>
        <taxon>Actinomycetes</taxon>
        <taxon>Micrococcales</taxon>
        <taxon>Intrasporangiaceae</taxon>
        <taxon>Terrabacter</taxon>
    </lineage>
</organism>
<dbReference type="Proteomes" id="UP001500013">
    <property type="component" value="Unassembled WGS sequence"/>
</dbReference>
<comment type="caution">
    <text evidence="1">The sequence shown here is derived from an EMBL/GenBank/DDBJ whole genome shotgun (WGS) entry which is preliminary data.</text>
</comment>
<dbReference type="EMBL" id="BAAAPU010000008">
    <property type="protein sequence ID" value="GAA1984965.1"/>
    <property type="molecule type" value="Genomic_DNA"/>
</dbReference>
<reference evidence="1 2" key="1">
    <citation type="journal article" date="2019" name="Int. J. Syst. Evol. Microbiol.">
        <title>The Global Catalogue of Microorganisms (GCM) 10K type strain sequencing project: providing services to taxonomists for standard genome sequencing and annotation.</title>
        <authorList>
            <consortium name="The Broad Institute Genomics Platform"/>
            <consortium name="The Broad Institute Genome Sequencing Center for Infectious Disease"/>
            <person name="Wu L."/>
            <person name="Ma J."/>
        </authorList>
    </citation>
    <scope>NUCLEOTIDE SEQUENCE [LARGE SCALE GENOMIC DNA]</scope>
    <source>
        <strain evidence="1 2">JCM 15628</strain>
    </source>
</reference>
<keyword evidence="2" id="KW-1185">Reference proteome</keyword>
<evidence type="ECO:0000313" key="1">
    <source>
        <dbReference type="EMBL" id="GAA1984965.1"/>
    </source>
</evidence>
<name>A0ABN2SE33_9MICO</name>
<evidence type="ECO:0008006" key="3">
    <source>
        <dbReference type="Google" id="ProtNLM"/>
    </source>
</evidence>
<proteinExistence type="predicted"/>
<evidence type="ECO:0000313" key="2">
    <source>
        <dbReference type="Proteomes" id="UP001500013"/>
    </source>
</evidence>
<dbReference type="RefSeq" id="WP_344063678.1">
    <property type="nucleotide sequence ID" value="NZ_BAAAPU010000008.1"/>
</dbReference>
<gene>
    <name evidence="1" type="ORF">GCM10009817_28020</name>
</gene>
<protein>
    <recommendedName>
        <fullName evidence="3">Fumarase D</fullName>
    </recommendedName>
</protein>
<sequence>MAGRSAPHSSYDLVCRAVGVLMEHGGADFDGAFDELLELTIRRGELLEVTAGLVVTLAEIVGTLGIDE</sequence>